<dbReference type="Proteomes" id="UP000298649">
    <property type="component" value="Chromosome linear"/>
</dbReference>
<proteinExistence type="predicted"/>
<sequence length="59" mass="6269">MPSNNTPFDLVHNPGEISAAMIEKPGQFLPQANIAASTNNAVAPGNDPCFLFLHCTKSE</sequence>
<gene>
    <name evidence="1" type="ORF">CFBP7129_19135</name>
</gene>
<evidence type="ECO:0000313" key="2">
    <source>
        <dbReference type="Proteomes" id="UP000298649"/>
    </source>
</evidence>
<dbReference type="EMBL" id="CP039923">
    <property type="protein sequence ID" value="QCL97528.1"/>
    <property type="molecule type" value="Genomic_DNA"/>
</dbReference>
<reference evidence="1 2" key="1">
    <citation type="submission" date="2019-04" db="EMBL/GenBank/DDBJ databases">
        <title>Complete genome sequence of Agrobacterium tumefaciens CFBP7129.</title>
        <authorList>
            <person name="Haryono M."/>
            <person name="Lin Y.-C."/>
            <person name="Lai E.-M."/>
            <person name="Kuo C.-H."/>
        </authorList>
    </citation>
    <scope>NUCLEOTIDE SEQUENCE [LARGE SCALE GENOMIC DNA]</scope>
    <source>
        <strain evidence="1 2">CFBP7129</strain>
    </source>
</reference>
<accession>A0A4D7YRJ8</accession>
<evidence type="ECO:0000313" key="1">
    <source>
        <dbReference type="EMBL" id="QCL97528.1"/>
    </source>
</evidence>
<protein>
    <submittedName>
        <fullName evidence="1">Uncharacterized protein</fullName>
    </submittedName>
</protein>
<name>A0A4D7YRJ8_AGRTU</name>
<dbReference type="AlphaFoldDB" id="A0A4D7YRJ8"/>
<organism evidence="1 2">
    <name type="scientific">Agrobacterium tumefaciens</name>
    <dbReference type="NCBI Taxonomy" id="358"/>
    <lineage>
        <taxon>Bacteria</taxon>
        <taxon>Pseudomonadati</taxon>
        <taxon>Pseudomonadota</taxon>
        <taxon>Alphaproteobacteria</taxon>
        <taxon>Hyphomicrobiales</taxon>
        <taxon>Rhizobiaceae</taxon>
        <taxon>Rhizobium/Agrobacterium group</taxon>
        <taxon>Agrobacterium</taxon>
        <taxon>Agrobacterium tumefaciens complex</taxon>
    </lineage>
</organism>